<evidence type="ECO:0000313" key="2">
    <source>
        <dbReference type="Proteomes" id="UP000094873"/>
    </source>
</evidence>
<dbReference type="SUPFAM" id="SSF81324">
    <property type="entry name" value="Voltage-gated potassium channels"/>
    <property type="match status" value="1"/>
</dbReference>
<dbReference type="Gene3D" id="1.10.287.70">
    <property type="match status" value="1"/>
</dbReference>
<protein>
    <submittedName>
        <fullName evidence="1">Uncharacterized protein</fullName>
    </submittedName>
</protein>
<comment type="caution">
    <text evidence="1">The sequence shown here is derived from an EMBL/GenBank/DDBJ whole genome shotgun (WGS) entry which is preliminary data.</text>
</comment>
<keyword evidence="2" id="KW-1185">Reference proteome</keyword>
<proteinExistence type="predicted"/>
<sequence>MLYHKLLNHYISIYHKSTKRFLFIWTLLAITPLFCSFLFDELAIYATGKITSGILFLILNIIPIMVAVALMMFLLISIWAVFSSKINIKEKFFIILYAYVLIWFAYGNLYYFSCDVDNYNRMLIATQKNANLDIVNLQEKVIEVQFQTPIRGIHNFWSLNDELKPQIQNRIKGLIDCYYFSGVTMLTIGFGDVTPVSSLLRLFSVFQGFLGQVIVVIAMGLWINQAGKQE</sequence>
<organism evidence="1 2">
    <name type="scientific">Campylobacter ornithocola</name>
    <dbReference type="NCBI Taxonomy" id="1848766"/>
    <lineage>
        <taxon>Bacteria</taxon>
        <taxon>Pseudomonadati</taxon>
        <taxon>Campylobacterota</taxon>
        <taxon>Epsilonproteobacteria</taxon>
        <taxon>Campylobacterales</taxon>
        <taxon>Campylobacteraceae</taxon>
        <taxon>Campylobacter</taxon>
    </lineage>
</organism>
<accession>A0A6M8MHS3</accession>
<evidence type="ECO:0000313" key="1">
    <source>
        <dbReference type="EMBL" id="OCX43256.1"/>
    </source>
</evidence>
<dbReference type="EMBL" id="LXSU01000074">
    <property type="protein sequence ID" value="OCX43256.1"/>
    <property type="molecule type" value="Genomic_DNA"/>
</dbReference>
<dbReference type="AlphaFoldDB" id="A0A6M8MHS3"/>
<name>A0A6M8MHS3_9BACT</name>
<gene>
    <name evidence="1" type="ORF">A7X81_08430</name>
</gene>
<dbReference type="Pfam" id="PF07885">
    <property type="entry name" value="Ion_trans_2"/>
    <property type="match status" value="1"/>
</dbReference>
<reference evidence="1 2" key="1">
    <citation type="submission" date="2016-05" db="EMBL/GenBank/DDBJ databases">
        <authorList>
            <person name="Caceres A."/>
            <person name="Munoz I."/>
            <person name="Iraola G."/>
            <person name="Diaz-Viraque F."/>
            <person name="Greif G."/>
            <person name="Collado L."/>
        </authorList>
    </citation>
    <scope>NUCLEOTIDE SEQUENCE [LARGE SCALE GENOMIC DNA]</scope>
    <source>
        <strain evidence="1 2">WBE38</strain>
    </source>
</reference>
<dbReference type="Proteomes" id="UP000094873">
    <property type="component" value="Unassembled WGS sequence"/>
</dbReference>
<dbReference type="InterPro" id="IPR013099">
    <property type="entry name" value="K_chnl_dom"/>
</dbReference>